<protein>
    <recommendedName>
        <fullName evidence="4">Methyltransferase small domain-containing protein</fullName>
    </recommendedName>
</protein>
<accession>A0A150PD63</accession>
<dbReference type="AlphaFoldDB" id="A0A150PD63"/>
<dbReference type="CDD" id="cd02440">
    <property type="entry name" value="AdoMet_MTases"/>
    <property type="match status" value="1"/>
</dbReference>
<dbReference type="InterPro" id="IPR029063">
    <property type="entry name" value="SAM-dependent_MTases_sf"/>
</dbReference>
<dbReference type="PANTHER" id="PTHR45875:SF1">
    <property type="entry name" value="METHYLTRANSFERASE N6AMT1"/>
    <property type="match status" value="1"/>
</dbReference>
<dbReference type="Gene3D" id="3.40.50.150">
    <property type="entry name" value="Vaccinia Virus protein VP39"/>
    <property type="match status" value="1"/>
</dbReference>
<dbReference type="EMBL" id="JELY01002094">
    <property type="protein sequence ID" value="KYF53631.1"/>
    <property type="molecule type" value="Genomic_DNA"/>
</dbReference>
<evidence type="ECO:0000313" key="5">
    <source>
        <dbReference type="EMBL" id="KYF53631.1"/>
    </source>
</evidence>
<evidence type="ECO:0000259" key="4">
    <source>
        <dbReference type="Pfam" id="PF05175"/>
    </source>
</evidence>
<keyword evidence="3" id="KW-0949">S-adenosyl-L-methionine</keyword>
<feature type="domain" description="Methyltransferase small" evidence="4">
    <location>
        <begin position="158"/>
        <end position="275"/>
    </location>
</feature>
<gene>
    <name evidence="5" type="ORF">BE08_23990</name>
</gene>
<name>A0A150PD63_SORCE</name>
<dbReference type="GO" id="GO:0008757">
    <property type="term" value="F:S-adenosylmethionine-dependent methyltransferase activity"/>
    <property type="evidence" value="ECO:0007669"/>
    <property type="project" value="TreeGrafter"/>
</dbReference>
<dbReference type="PANTHER" id="PTHR45875">
    <property type="entry name" value="METHYLTRANSFERASE N6AMT1"/>
    <property type="match status" value="1"/>
</dbReference>
<dbReference type="InterPro" id="IPR052190">
    <property type="entry name" value="Euk-Arch_PrmC-MTase"/>
</dbReference>
<comment type="caution">
    <text evidence="5">The sequence shown here is derived from an EMBL/GenBank/DDBJ whole genome shotgun (WGS) entry which is preliminary data.</text>
</comment>
<evidence type="ECO:0000256" key="3">
    <source>
        <dbReference type="ARBA" id="ARBA00022691"/>
    </source>
</evidence>
<reference evidence="5 6" key="1">
    <citation type="submission" date="2014-02" db="EMBL/GenBank/DDBJ databases">
        <title>The small core and large imbalanced accessory genome model reveals a collaborative survival strategy of Sorangium cellulosum strains in nature.</title>
        <authorList>
            <person name="Han K."/>
            <person name="Peng R."/>
            <person name="Blom J."/>
            <person name="Li Y.-Z."/>
        </authorList>
    </citation>
    <scope>NUCLEOTIDE SEQUENCE [LARGE SCALE GENOMIC DNA]</scope>
    <source>
        <strain evidence="5 6">So0157-25</strain>
    </source>
</reference>
<sequence length="474" mass="51552">MDSLPDITRVAALPASTWRDLGARLREAGFTEDYLEGAWRGGMRAHEPSLQRPLLLWHVRRRRDRLGYAHRMFVLRDPVAWEGAIEVLGDVLLSELLDAGLLVQPEPRRVCSAFDLRIYRGLFVLCDDLSHRGDAVYGVGPGTAAFYAPGARPEPVASALDLGCGAGGAALWLARHAERVVATDINPRALAFVAINAALNLVDNIEVRAGDLFEAVAGESFDFIISQPPYVPRAPGVRAATYLFAGAQGHELVSRVALEAPRYLNKDGRVLLVFDHPIMKGDGRREAVIPFNPSMRAVVIRGAEVDADAYAIRHASPELRRGVEAFDAASTAMREHLESVGIRGLCPAICVMEHAARGEGYLDVVCAGTSLWNEVSARTLDRMMANRALLHRSGGEIPRGRVHIPDASIVVRSFAQDGRPSGKVYLGLPPDYLFPSLELDEAEWEALKALHGLPLPAEDVEVVVKAARVGLIDA</sequence>
<evidence type="ECO:0000256" key="2">
    <source>
        <dbReference type="ARBA" id="ARBA00022679"/>
    </source>
</evidence>
<dbReference type="GO" id="GO:0008276">
    <property type="term" value="F:protein methyltransferase activity"/>
    <property type="evidence" value="ECO:0007669"/>
    <property type="project" value="TreeGrafter"/>
</dbReference>
<dbReference type="Proteomes" id="UP000075420">
    <property type="component" value="Unassembled WGS sequence"/>
</dbReference>
<organism evidence="5 6">
    <name type="scientific">Sorangium cellulosum</name>
    <name type="common">Polyangium cellulosum</name>
    <dbReference type="NCBI Taxonomy" id="56"/>
    <lineage>
        <taxon>Bacteria</taxon>
        <taxon>Pseudomonadati</taxon>
        <taxon>Myxococcota</taxon>
        <taxon>Polyangia</taxon>
        <taxon>Polyangiales</taxon>
        <taxon>Polyangiaceae</taxon>
        <taxon>Sorangium</taxon>
    </lineage>
</organism>
<evidence type="ECO:0000256" key="1">
    <source>
        <dbReference type="ARBA" id="ARBA00022603"/>
    </source>
</evidence>
<keyword evidence="2" id="KW-0808">Transferase</keyword>
<dbReference type="GO" id="GO:0032259">
    <property type="term" value="P:methylation"/>
    <property type="evidence" value="ECO:0007669"/>
    <property type="project" value="UniProtKB-KW"/>
</dbReference>
<keyword evidence="1" id="KW-0489">Methyltransferase</keyword>
<dbReference type="InterPro" id="IPR007848">
    <property type="entry name" value="Small_mtfrase_dom"/>
</dbReference>
<proteinExistence type="predicted"/>
<dbReference type="GO" id="GO:0035657">
    <property type="term" value="C:eRF1 methyltransferase complex"/>
    <property type="evidence" value="ECO:0007669"/>
    <property type="project" value="TreeGrafter"/>
</dbReference>
<dbReference type="Pfam" id="PF05175">
    <property type="entry name" value="MTS"/>
    <property type="match status" value="1"/>
</dbReference>
<evidence type="ECO:0000313" key="6">
    <source>
        <dbReference type="Proteomes" id="UP000075420"/>
    </source>
</evidence>
<dbReference type="SUPFAM" id="SSF53335">
    <property type="entry name" value="S-adenosyl-L-methionine-dependent methyltransferases"/>
    <property type="match status" value="1"/>
</dbReference>